<gene>
    <name evidence="2" type="ORF">GH714_044080</name>
</gene>
<evidence type="ECO:0000313" key="3">
    <source>
        <dbReference type="Proteomes" id="UP000467840"/>
    </source>
</evidence>
<evidence type="ECO:0000259" key="1">
    <source>
        <dbReference type="PROSITE" id="PS51199"/>
    </source>
</evidence>
<dbReference type="SUPFAM" id="SSF52540">
    <property type="entry name" value="P-loop containing nucleoside triphosphate hydrolases"/>
    <property type="match status" value="1"/>
</dbReference>
<dbReference type="PANTHER" id="PTHR30153">
    <property type="entry name" value="REPLICATIVE DNA HELICASE DNAB"/>
    <property type="match status" value="1"/>
</dbReference>
<dbReference type="GO" id="GO:0005829">
    <property type="term" value="C:cytosol"/>
    <property type="evidence" value="ECO:0007669"/>
    <property type="project" value="TreeGrafter"/>
</dbReference>
<dbReference type="Pfam" id="PF03796">
    <property type="entry name" value="DnaB_C"/>
    <property type="match status" value="1"/>
</dbReference>
<keyword evidence="3" id="KW-1185">Reference proteome</keyword>
<dbReference type="AlphaFoldDB" id="A0A6A6K1S6"/>
<dbReference type="GO" id="GO:0005524">
    <property type="term" value="F:ATP binding"/>
    <property type="evidence" value="ECO:0007669"/>
    <property type="project" value="InterPro"/>
</dbReference>
<organism evidence="2 3">
    <name type="scientific">Hevea brasiliensis</name>
    <name type="common">Para rubber tree</name>
    <name type="synonym">Siphonia brasiliensis</name>
    <dbReference type="NCBI Taxonomy" id="3981"/>
    <lineage>
        <taxon>Eukaryota</taxon>
        <taxon>Viridiplantae</taxon>
        <taxon>Streptophyta</taxon>
        <taxon>Embryophyta</taxon>
        <taxon>Tracheophyta</taxon>
        <taxon>Spermatophyta</taxon>
        <taxon>Magnoliopsida</taxon>
        <taxon>eudicotyledons</taxon>
        <taxon>Gunneridae</taxon>
        <taxon>Pentapetalae</taxon>
        <taxon>rosids</taxon>
        <taxon>fabids</taxon>
        <taxon>Malpighiales</taxon>
        <taxon>Euphorbiaceae</taxon>
        <taxon>Crotonoideae</taxon>
        <taxon>Micrandreae</taxon>
        <taxon>Hevea</taxon>
    </lineage>
</organism>
<dbReference type="PANTHER" id="PTHR30153:SF2">
    <property type="entry name" value="REPLICATIVE DNA HELICASE"/>
    <property type="match status" value="1"/>
</dbReference>
<dbReference type="PROSITE" id="PS51199">
    <property type="entry name" value="SF4_HELICASE"/>
    <property type="match status" value="1"/>
</dbReference>
<sequence>MNAALALLDQTNPQNINDNMREVAKLVNSLEMESNDRLPRRLSEILPDWIEVLERRLQGSESGLYLKVGIDPMDEKYGGFGRTDLIVIAGQLAWVAERHIADRSTLPVGKLRNPLELTDEDYGRMSQAISEINDQDNYVIDQTMTVDEIISHAERLSRCDKGLAFLAVDYLGLIIKQKAERNDIAIGDITRKLKKFALQYMVPVILLSQLNRNVASRADKRPIIQDLRDSGSIEQDADAIIFPYRDEVHNENSRMKGIAEIIVAKYRHGEPGTFYMGWKNGHFINVDQEEVAYRVAENERNSQDKGREQKDWR</sequence>
<dbReference type="GO" id="GO:0003678">
    <property type="term" value="F:DNA helicase activity"/>
    <property type="evidence" value="ECO:0007669"/>
    <property type="project" value="InterPro"/>
</dbReference>
<evidence type="ECO:0000313" key="2">
    <source>
        <dbReference type="EMBL" id="KAF2282474.1"/>
    </source>
</evidence>
<reference evidence="2 3" key="1">
    <citation type="journal article" date="2020" name="Mol. Plant">
        <title>The Chromosome-Based Rubber Tree Genome Provides New Insights into Spurge Genome Evolution and Rubber Biosynthesis.</title>
        <authorList>
            <person name="Liu J."/>
            <person name="Shi C."/>
            <person name="Shi C.C."/>
            <person name="Li W."/>
            <person name="Zhang Q.J."/>
            <person name="Zhang Y."/>
            <person name="Li K."/>
            <person name="Lu H.F."/>
            <person name="Shi C."/>
            <person name="Zhu S.T."/>
            <person name="Xiao Z.Y."/>
            <person name="Nan H."/>
            <person name="Yue Y."/>
            <person name="Zhu X.G."/>
            <person name="Wu Y."/>
            <person name="Hong X.N."/>
            <person name="Fan G.Y."/>
            <person name="Tong Y."/>
            <person name="Zhang D."/>
            <person name="Mao C.L."/>
            <person name="Liu Y.L."/>
            <person name="Hao S.J."/>
            <person name="Liu W.Q."/>
            <person name="Lv M.Q."/>
            <person name="Zhang H.B."/>
            <person name="Liu Y."/>
            <person name="Hu-Tang G.R."/>
            <person name="Wang J.P."/>
            <person name="Wang J.H."/>
            <person name="Sun Y.H."/>
            <person name="Ni S.B."/>
            <person name="Chen W.B."/>
            <person name="Zhang X.C."/>
            <person name="Jiao Y.N."/>
            <person name="Eichler E.E."/>
            <person name="Li G.H."/>
            <person name="Liu X."/>
            <person name="Gao L.Z."/>
        </authorList>
    </citation>
    <scope>NUCLEOTIDE SEQUENCE [LARGE SCALE GENOMIC DNA]</scope>
    <source>
        <strain evidence="3">cv. GT1</strain>
        <tissue evidence="2">Leaf</tissue>
    </source>
</reference>
<comment type="caution">
    <text evidence="2">The sequence shown here is derived from an EMBL/GenBank/DDBJ whole genome shotgun (WGS) entry which is preliminary data.</text>
</comment>
<dbReference type="Proteomes" id="UP000467840">
    <property type="component" value="Unassembled WGS sequence"/>
</dbReference>
<proteinExistence type="predicted"/>
<accession>A0A6A6K1S6</accession>
<feature type="domain" description="SF4 helicase" evidence="1">
    <location>
        <begin position="95"/>
        <end position="292"/>
    </location>
</feature>
<dbReference type="Gene3D" id="3.40.50.300">
    <property type="entry name" value="P-loop containing nucleotide triphosphate hydrolases"/>
    <property type="match status" value="1"/>
</dbReference>
<dbReference type="GO" id="GO:0006260">
    <property type="term" value="P:DNA replication"/>
    <property type="evidence" value="ECO:0007669"/>
    <property type="project" value="InterPro"/>
</dbReference>
<protein>
    <recommendedName>
        <fullName evidence="1">SF4 helicase domain-containing protein</fullName>
    </recommendedName>
</protein>
<name>A0A6A6K1S6_HEVBR</name>
<dbReference type="InterPro" id="IPR007694">
    <property type="entry name" value="DNA_helicase_DnaB-like_C"/>
</dbReference>
<dbReference type="InterPro" id="IPR027417">
    <property type="entry name" value="P-loop_NTPase"/>
</dbReference>
<dbReference type="EMBL" id="JAAGAX010000191">
    <property type="protein sequence ID" value="KAF2282474.1"/>
    <property type="molecule type" value="Genomic_DNA"/>
</dbReference>